<evidence type="ECO:0008006" key="4">
    <source>
        <dbReference type="Google" id="ProtNLM"/>
    </source>
</evidence>
<reference evidence="2 3" key="1">
    <citation type="journal article" date="2019" name="Int. J. Syst. Evol. Microbiol.">
        <title>The Global Catalogue of Microorganisms (GCM) 10K type strain sequencing project: providing services to taxonomists for standard genome sequencing and annotation.</title>
        <authorList>
            <consortium name="The Broad Institute Genomics Platform"/>
            <consortium name="The Broad Institute Genome Sequencing Center for Infectious Disease"/>
            <person name="Wu L."/>
            <person name="Ma J."/>
        </authorList>
    </citation>
    <scope>NUCLEOTIDE SEQUENCE [LARGE SCALE GENOMIC DNA]</scope>
    <source>
        <strain evidence="2 3">JCM 10977</strain>
    </source>
</reference>
<keyword evidence="3" id="KW-1185">Reference proteome</keyword>
<keyword evidence="1" id="KW-0812">Transmembrane</keyword>
<gene>
    <name evidence="2" type="ORF">GCM10009554_37810</name>
</gene>
<keyword evidence="1" id="KW-1133">Transmembrane helix</keyword>
<keyword evidence="1" id="KW-0472">Membrane</keyword>
<comment type="caution">
    <text evidence="2">The sequence shown here is derived from an EMBL/GenBank/DDBJ whole genome shotgun (WGS) entry which is preliminary data.</text>
</comment>
<feature type="transmembrane region" description="Helical" evidence="1">
    <location>
        <begin position="41"/>
        <end position="61"/>
    </location>
</feature>
<evidence type="ECO:0000256" key="1">
    <source>
        <dbReference type="SAM" id="Phobius"/>
    </source>
</evidence>
<protein>
    <recommendedName>
        <fullName evidence="4">LPXTG cell wall anchor domain-containing protein</fullName>
    </recommendedName>
</protein>
<proteinExistence type="predicted"/>
<organism evidence="2 3">
    <name type="scientific">Kribbella koreensis</name>
    <dbReference type="NCBI Taxonomy" id="57909"/>
    <lineage>
        <taxon>Bacteria</taxon>
        <taxon>Bacillati</taxon>
        <taxon>Actinomycetota</taxon>
        <taxon>Actinomycetes</taxon>
        <taxon>Propionibacteriales</taxon>
        <taxon>Kribbellaceae</taxon>
        <taxon>Kribbella</taxon>
    </lineage>
</organism>
<evidence type="ECO:0000313" key="2">
    <source>
        <dbReference type="EMBL" id="GAA0943992.1"/>
    </source>
</evidence>
<name>A0ABN1QLF3_9ACTN</name>
<evidence type="ECO:0000313" key="3">
    <source>
        <dbReference type="Proteomes" id="UP001500542"/>
    </source>
</evidence>
<dbReference type="Proteomes" id="UP001500542">
    <property type="component" value="Unassembled WGS sequence"/>
</dbReference>
<accession>A0ABN1QLF3</accession>
<dbReference type="EMBL" id="BAAAHK010000008">
    <property type="protein sequence ID" value="GAA0943992.1"/>
    <property type="molecule type" value="Genomic_DNA"/>
</dbReference>
<sequence length="69" mass="6844">MGAAPTVPPSGVTLPPPTAGGVQVEGVALARNAAPVLPFDVLGGIFLSSGGLLLAAAVLLLRRRGKHSY</sequence>